<dbReference type="PANTHER" id="PTHR11575">
    <property type="entry name" value="5'-NUCLEOTIDASE-RELATED"/>
    <property type="match status" value="1"/>
</dbReference>
<gene>
    <name evidence="7" type="ORF">RS030_3392</name>
</gene>
<dbReference type="Pfam" id="PF00149">
    <property type="entry name" value="Metallophos"/>
    <property type="match status" value="1"/>
</dbReference>
<dbReference type="AlphaFoldDB" id="A0AAV9XVH0"/>
<dbReference type="SUPFAM" id="SSF56300">
    <property type="entry name" value="Metallo-dependent phosphatases"/>
    <property type="match status" value="1"/>
</dbReference>
<comment type="caution">
    <text evidence="7">The sequence shown here is derived from an EMBL/GenBank/DDBJ whole genome shotgun (WGS) entry which is preliminary data.</text>
</comment>
<dbReference type="GO" id="GO:0009166">
    <property type="term" value="P:nucleotide catabolic process"/>
    <property type="evidence" value="ECO:0007669"/>
    <property type="project" value="InterPro"/>
</dbReference>
<dbReference type="Gene3D" id="3.60.21.10">
    <property type="match status" value="1"/>
</dbReference>
<dbReference type="PRINTS" id="PR01607">
    <property type="entry name" value="APYRASEFAMLY"/>
</dbReference>
<dbReference type="InterPro" id="IPR036907">
    <property type="entry name" value="5'-Nucleotdase_C_sf"/>
</dbReference>
<keyword evidence="2" id="KW-0732">Signal</keyword>
<keyword evidence="3" id="KW-0547">Nucleotide-binding</keyword>
<evidence type="ECO:0000256" key="3">
    <source>
        <dbReference type="RuleBase" id="RU362119"/>
    </source>
</evidence>
<evidence type="ECO:0000313" key="8">
    <source>
        <dbReference type="Proteomes" id="UP001311799"/>
    </source>
</evidence>
<dbReference type="InterPro" id="IPR008334">
    <property type="entry name" value="5'-Nucleotdase_C"/>
</dbReference>
<dbReference type="GO" id="GO:0000166">
    <property type="term" value="F:nucleotide binding"/>
    <property type="evidence" value="ECO:0007669"/>
    <property type="project" value="UniProtKB-KW"/>
</dbReference>
<dbReference type="PANTHER" id="PTHR11575:SF48">
    <property type="entry name" value="5'-NUCLEOTIDASE"/>
    <property type="match status" value="1"/>
</dbReference>
<comment type="similarity">
    <text evidence="1 3">Belongs to the 5'-nucleotidase family.</text>
</comment>
<dbReference type="InterPro" id="IPR006179">
    <property type="entry name" value="5_nucleotidase/apyrase"/>
</dbReference>
<feature type="domain" description="5'-Nucleotidase C-terminal" evidence="6">
    <location>
        <begin position="413"/>
        <end position="577"/>
    </location>
</feature>
<dbReference type="EMBL" id="JAWDEY010000031">
    <property type="protein sequence ID" value="KAK6588701.1"/>
    <property type="molecule type" value="Genomic_DNA"/>
</dbReference>
<organism evidence="7 8">
    <name type="scientific">Cryptosporidium xiaoi</name>
    <dbReference type="NCBI Taxonomy" id="659607"/>
    <lineage>
        <taxon>Eukaryota</taxon>
        <taxon>Sar</taxon>
        <taxon>Alveolata</taxon>
        <taxon>Apicomplexa</taxon>
        <taxon>Conoidasida</taxon>
        <taxon>Coccidia</taxon>
        <taxon>Eucoccidiorida</taxon>
        <taxon>Eimeriorina</taxon>
        <taxon>Cryptosporidiidae</taxon>
        <taxon>Cryptosporidium</taxon>
    </lineage>
</organism>
<keyword evidence="3" id="KW-0378">Hydrolase</keyword>
<dbReference type="Gene3D" id="3.90.780.10">
    <property type="entry name" value="5'-Nucleotidase, C-terminal domain"/>
    <property type="match status" value="1"/>
</dbReference>
<evidence type="ECO:0000259" key="5">
    <source>
        <dbReference type="Pfam" id="PF00149"/>
    </source>
</evidence>
<dbReference type="InterPro" id="IPR004843">
    <property type="entry name" value="Calcineurin-like_PHP"/>
</dbReference>
<evidence type="ECO:0000259" key="6">
    <source>
        <dbReference type="Pfam" id="PF02872"/>
    </source>
</evidence>
<dbReference type="InterPro" id="IPR029052">
    <property type="entry name" value="Metallo-depent_PP-like"/>
</dbReference>
<name>A0AAV9XVH0_9CRYT</name>
<sequence length="702" mass="79106">MEDKDPLSPLTHSDSMVSSDEREKNNGLSPNYDLNNSNRLRETYVKFNTMIGEGTPNRVQKCKSIGLTGETFYDYDSPFGPEDDICILHFNDVYNIEDSDGCGGVSRFVEALKSFHSANPLLLFSGDVFNPSIMSVTTKGRHMVPFLNMMRVHTACFGNHDFDFGIDHLEYLTGSCNFQWILSNVYDAYTGEPLANARTYRLFEWQGRKIGIMGLVEKEWLKTLPTITEEDVVYKDFVEEANRISKLLREKDAELIIALTHMRAPNDELLAIGAEDIDLILGGHDHEYYGVKKIGNTIVAKSGTDFRDLTMIVIKPGLHCLKCPKSESKLHLSDCKYYNNDKLYNEIVLSSNSKNNKLTPNNKGRGELYLKNFSGGSIISWAYIDVGMFQPNKHVNKMVEKYLRDLQSQMDKVIGESAVKLETRFAIIRVSESNLGNWLTDIMRSAAKTDIALLNSGTIRSDCVFNIGPIKNKDILLMLPMVDNIVKLAVPGNLLLEILENGVSKWPSKEGRFLQVSGIKFQFNGDLEPGNRIVPGSVYVKDINNSNEYTPLDLNRVYTVATKEFLYTGKDGFDSFTKCELLSNPEDMPPLPTLVRNVFSLAAMANGYRKPHNLSTAKKLKTFLLNPQLTMTGLSKITSRNNNFALKHSDTLLYNQENHNELYEPESDSCSTFMVQVEREGRIIRVGNSPDPVVESGLERVD</sequence>
<evidence type="ECO:0000313" key="7">
    <source>
        <dbReference type="EMBL" id="KAK6588701.1"/>
    </source>
</evidence>
<dbReference type="Proteomes" id="UP001311799">
    <property type="component" value="Unassembled WGS sequence"/>
</dbReference>
<reference evidence="7 8" key="1">
    <citation type="submission" date="2023-10" db="EMBL/GenBank/DDBJ databases">
        <title>Comparative genomics analysis reveals potential genetic determinants of host preference in Cryptosporidium xiaoi.</title>
        <authorList>
            <person name="Xiao L."/>
            <person name="Li J."/>
        </authorList>
    </citation>
    <scope>NUCLEOTIDE SEQUENCE [LARGE SCALE GENOMIC DNA]</scope>
    <source>
        <strain evidence="7 8">52996</strain>
    </source>
</reference>
<evidence type="ECO:0000256" key="4">
    <source>
        <dbReference type="SAM" id="MobiDB-lite"/>
    </source>
</evidence>
<dbReference type="Pfam" id="PF02872">
    <property type="entry name" value="5_nucleotid_C"/>
    <property type="match status" value="1"/>
</dbReference>
<protein>
    <submittedName>
        <fullName evidence="7">Nucleotidase (5-nucleotidase 2-cyclic phosphodiesterase) of the calcineurin superfamily</fullName>
    </submittedName>
</protein>
<feature type="region of interest" description="Disordered" evidence="4">
    <location>
        <begin position="1"/>
        <end position="34"/>
    </location>
</feature>
<accession>A0AAV9XVH0</accession>
<evidence type="ECO:0000256" key="1">
    <source>
        <dbReference type="ARBA" id="ARBA00006654"/>
    </source>
</evidence>
<proteinExistence type="inferred from homology"/>
<evidence type="ECO:0000256" key="2">
    <source>
        <dbReference type="ARBA" id="ARBA00022729"/>
    </source>
</evidence>
<dbReference type="SUPFAM" id="SSF55816">
    <property type="entry name" value="5'-nucleotidase (syn. UDP-sugar hydrolase), C-terminal domain"/>
    <property type="match status" value="1"/>
</dbReference>
<keyword evidence="8" id="KW-1185">Reference proteome</keyword>
<feature type="domain" description="Calcineurin-like phosphoesterase" evidence="5">
    <location>
        <begin position="87"/>
        <end position="288"/>
    </location>
</feature>
<dbReference type="GO" id="GO:0016787">
    <property type="term" value="F:hydrolase activity"/>
    <property type="evidence" value="ECO:0007669"/>
    <property type="project" value="UniProtKB-KW"/>
</dbReference>